<name>A0A1B7LD10_9FIRM</name>
<dbReference type="GO" id="GO:0009523">
    <property type="term" value="C:photosystem II"/>
    <property type="evidence" value="ECO:0007669"/>
    <property type="project" value="UniProtKB-KW"/>
</dbReference>
<dbReference type="EMBL" id="LYVF01000172">
    <property type="protein sequence ID" value="OAT80802.1"/>
    <property type="molecule type" value="Genomic_DNA"/>
</dbReference>
<feature type="domain" description="Photosynthesis system II assembly factor Ycf48/Hcf136-like" evidence="3">
    <location>
        <begin position="105"/>
        <end position="198"/>
    </location>
</feature>
<keyword evidence="2" id="KW-0604">Photosystem II</keyword>
<dbReference type="GO" id="GO:0015979">
    <property type="term" value="P:photosynthesis"/>
    <property type="evidence" value="ECO:0007669"/>
    <property type="project" value="UniProtKB-KW"/>
</dbReference>
<dbReference type="Gene3D" id="2.130.10.10">
    <property type="entry name" value="YVTN repeat-like/Quinoprotein amine dehydrogenase"/>
    <property type="match status" value="3"/>
</dbReference>
<dbReference type="InterPro" id="IPR015943">
    <property type="entry name" value="WD40/YVTN_repeat-like_dom_sf"/>
</dbReference>
<protein>
    <recommendedName>
        <fullName evidence="3">Photosynthesis system II assembly factor Ycf48/Hcf136-like domain-containing protein</fullName>
    </recommendedName>
</protein>
<dbReference type="PANTHER" id="PTHR47199:SF2">
    <property type="entry name" value="PHOTOSYSTEM II STABILITY_ASSEMBLY FACTOR HCF136, CHLOROPLASTIC"/>
    <property type="match status" value="1"/>
</dbReference>
<accession>A0A1B7LD10</accession>
<dbReference type="AlphaFoldDB" id="A0A1B7LD10"/>
<dbReference type="PANTHER" id="PTHR47199">
    <property type="entry name" value="PHOTOSYSTEM II STABILITY/ASSEMBLY FACTOR HCF136, CHLOROPLASTIC"/>
    <property type="match status" value="1"/>
</dbReference>
<keyword evidence="1" id="KW-0602">Photosynthesis</keyword>
<dbReference type="OrthoDB" id="501835at2"/>
<feature type="domain" description="Photosynthesis system II assembly factor Ycf48/Hcf136-like" evidence="3">
    <location>
        <begin position="308"/>
        <end position="430"/>
    </location>
</feature>
<proteinExistence type="predicted"/>
<sequence length="677" mass="72799">MAKYHIPVIATIVGLLLFLAGCGIPAGTKPAPPSSGNQSGALSAAPAAAIAAPAHFTALDFITPDTGWVAGYDEWSQTGLKGNKLLHTTDGGRTWATANNAPDGSVLQIHFTDPVHGWMITWKDADKKMTVWASSDGGKTWRRQWQEPSSQIMDNLAMQMKTKIFFSGLQNGYILAGGTLLATTNGGGTWKPVSLPAKFTPVDMSFTGFQKGWVAGQEGTGTNGAGSRPVVLVTGNGGQSWERSFSPPNNAHYMPFSASLSFPTPDDGWLYYKDDAMNGILYQTVDGGKQWKLEQTALASGRTVAGAMVFTDSNVGWLPVDSGAAPLPGGILITRDGGRNWQPAGFDKGWSIEAVSLASSREGWAIGELPNVGNFLIHTTDGGKTWRQLLPALIPTSGISFSDPGNGTGIGLPSDWGAVLHTADGGKSWTEISSLKARPLAVSFPFPKEGWIVAGNPGDRESVLLHTSDGGSTWNTIARLTLKPDMLAPNEPYLQFFNRHEGLWQTTDWPSVALSGTTDGGKTWQQQVNLRRQPGGSAKITFTSPLHGFAVMETSSKTGPGQQDGYNLMKTADGGGTWTTVKHLDRSYWVQCLSFVTPQDGWILAARNPFTSRQQNEVMHTSDGGATWQETPLEYDTASDRSNFVQMTFVNSKDGWLLVRDGILRTRDGGRTWQKCP</sequence>
<dbReference type="CDD" id="cd15482">
    <property type="entry name" value="Sialidase_non-viral"/>
    <property type="match status" value="1"/>
</dbReference>
<evidence type="ECO:0000256" key="1">
    <source>
        <dbReference type="ARBA" id="ARBA00022531"/>
    </source>
</evidence>
<evidence type="ECO:0000313" key="5">
    <source>
        <dbReference type="Proteomes" id="UP000078532"/>
    </source>
</evidence>
<dbReference type="SUPFAM" id="SSF110296">
    <property type="entry name" value="Oligoxyloglucan reducing end-specific cellobiohydrolase"/>
    <property type="match status" value="2"/>
</dbReference>
<evidence type="ECO:0000313" key="4">
    <source>
        <dbReference type="EMBL" id="OAT80802.1"/>
    </source>
</evidence>
<dbReference type="InterPro" id="IPR028203">
    <property type="entry name" value="PSII_CF48-like_dom"/>
</dbReference>
<keyword evidence="5" id="KW-1185">Reference proteome</keyword>
<organism evidence="4 5">
    <name type="scientific">Desulfotomaculum copahuensis</name>
    <dbReference type="NCBI Taxonomy" id="1838280"/>
    <lineage>
        <taxon>Bacteria</taxon>
        <taxon>Bacillati</taxon>
        <taxon>Bacillota</taxon>
        <taxon>Clostridia</taxon>
        <taxon>Eubacteriales</taxon>
        <taxon>Desulfotomaculaceae</taxon>
        <taxon>Desulfotomaculum</taxon>
    </lineage>
</organism>
<dbReference type="Proteomes" id="UP000078532">
    <property type="component" value="Unassembled WGS sequence"/>
</dbReference>
<evidence type="ECO:0000256" key="2">
    <source>
        <dbReference type="ARBA" id="ARBA00023276"/>
    </source>
</evidence>
<dbReference type="PROSITE" id="PS51257">
    <property type="entry name" value="PROKAR_LIPOPROTEIN"/>
    <property type="match status" value="1"/>
</dbReference>
<gene>
    <name evidence="4" type="ORF">A6M21_12480</name>
</gene>
<comment type="caution">
    <text evidence="4">The sequence shown here is derived from an EMBL/GenBank/DDBJ whole genome shotgun (WGS) entry which is preliminary data.</text>
</comment>
<evidence type="ECO:0000259" key="3">
    <source>
        <dbReference type="Pfam" id="PF14870"/>
    </source>
</evidence>
<feature type="domain" description="Photosynthesis system II assembly factor Ycf48/Hcf136-like" evidence="3">
    <location>
        <begin position="578"/>
        <end position="676"/>
    </location>
</feature>
<dbReference type="RefSeq" id="WP_066669337.1">
    <property type="nucleotide sequence ID" value="NZ_LYVF01000172.1"/>
</dbReference>
<reference evidence="4 5" key="1">
    <citation type="submission" date="2016-04" db="EMBL/GenBank/DDBJ databases">
        <authorList>
            <person name="Evans L.H."/>
            <person name="Alamgir A."/>
            <person name="Owens N."/>
            <person name="Weber N.D."/>
            <person name="Virtaneva K."/>
            <person name="Barbian K."/>
            <person name="Babar A."/>
            <person name="Rosenke K."/>
        </authorList>
    </citation>
    <scope>NUCLEOTIDE SEQUENCE [LARGE SCALE GENOMIC DNA]</scope>
    <source>
        <strain evidence="4 5">LMa1</strain>
    </source>
</reference>
<dbReference type="Pfam" id="PF14870">
    <property type="entry name" value="PSII_BNR"/>
    <property type="match status" value="3"/>
</dbReference>